<keyword evidence="6" id="KW-0391">Immunity</keyword>
<keyword evidence="8" id="KW-0732">Signal</keyword>
<evidence type="ECO:0000256" key="3">
    <source>
        <dbReference type="ARBA" id="ARBA00022525"/>
    </source>
</evidence>
<sequence length="152" mass="16776">MQKLFIIAASCLALSLALPKNFGKDPKDQQSETKWDVKDPGILSFEHREKLFEKNGHRVDGTAVVNKNFVDKMDPWKAGGRVDYKYLDSKAGASLEALNAGRFGTKVGAEGTYNLYKGRNSALDLGARYEQSFGGQFGRSEPTFGGFLRATF</sequence>
<proteinExistence type="inferred from homology"/>
<dbReference type="EMBL" id="QDEB01120436">
    <property type="protein sequence ID" value="RZB40282.1"/>
    <property type="molecule type" value="Genomic_DNA"/>
</dbReference>
<keyword evidence="7" id="KW-0044">Antibiotic</keyword>
<reference evidence="10 11" key="1">
    <citation type="submission" date="2017-03" db="EMBL/GenBank/DDBJ databases">
        <title>Genome of the blue death feigning beetle - Asbolus verrucosus.</title>
        <authorList>
            <person name="Rider S.D."/>
        </authorList>
    </citation>
    <scope>NUCLEOTIDE SEQUENCE [LARGE SCALE GENOMIC DNA]</scope>
    <source>
        <strain evidence="10">Butters</strain>
        <tissue evidence="10">Head and leg muscle</tissue>
    </source>
</reference>
<name>A0A482VAQ4_ASBVE</name>
<accession>A0A482VAQ4</accession>
<comment type="caution">
    <text evidence="10">The sequence shown here is derived from an EMBL/GenBank/DDBJ whole genome shotgun (WGS) entry which is preliminary data.</text>
</comment>
<dbReference type="OrthoDB" id="7441167at2759"/>
<keyword evidence="5" id="KW-0399">Innate immunity</keyword>
<dbReference type="Proteomes" id="UP000292052">
    <property type="component" value="Unassembled WGS sequence"/>
</dbReference>
<evidence type="ECO:0000259" key="9">
    <source>
        <dbReference type="Pfam" id="PF03769"/>
    </source>
</evidence>
<evidence type="ECO:0000256" key="5">
    <source>
        <dbReference type="ARBA" id="ARBA00022588"/>
    </source>
</evidence>
<dbReference type="STRING" id="1661398.A0A482VAQ4"/>
<evidence type="ECO:0000256" key="1">
    <source>
        <dbReference type="ARBA" id="ARBA00004613"/>
    </source>
</evidence>
<gene>
    <name evidence="10" type="ORF">BDFB_008931</name>
</gene>
<dbReference type="GO" id="GO:0042742">
    <property type="term" value="P:defense response to bacterium"/>
    <property type="evidence" value="ECO:0007669"/>
    <property type="project" value="UniProtKB-KW"/>
</dbReference>
<feature type="signal peptide" evidence="8">
    <location>
        <begin position="1"/>
        <end position="17"/>
    </location>
</feature>
<comment type="similarity">
    <text evidence="2">Belongs to the attacin/sarcotoxin-2 family.</text>
</comment>
<dbReference type="GO" id="GO:0005576">
    <property type="term" value="C:extracellular region"/>
    <property type="evidence" value="ECO:0007669"/>
    <property type="project" value="UniProtKB-SubCell"/>
</dbReference>
<organism evidence="10 11">
    <name type="scientific">Asbolus verrucosus</name>
    <name type="common">Desert ironclad beetle</name>
    <dbReference type="NCBI Taxonomy" id="1661398"/>
    <lineage>
        <taxon>Eukaryota</taxon>
        <taxon>Metazoa</taxon>
        <taxon>Ecdysozoa</taxon>
        <taxon>Arthropoda</taxon>
        <taxon>Hexapoda</taxon>
        <taxon>Insecta</taxon>
        <taxon>Pterygota</taxon>
        <taxon>Neoptera</taxon>
        <taxon>Endopterygota</taxon>
        <taxon>Coleoptera</taxon>
        <taxon>Polyphaga</taxon>
        <taxon>Cucujiformia</taxon>
        <taxon>Tenebrionidae</taxon>
        <taxon>Pimeliinae</taxon>
        <taxon>Asbolus</taxon>
    </lineage>
</organism>
<evidence type="ECO:0000313" key="10">
    <source>
        <dbReference type="EMBL" id="RZB40282.1"/>
    </source>
</evidence>
<keyword evidence="4" id="KW-0929">Antimicrobial</keyword>
<protein>
    <recommendedName>
        <fullName evidence="9">Attacin C-terminal domain-containing protein</fullName>
    </recommendedName>
</protein>
<evidence type="ECO:0000256" key="7">
    <source>
        <dbReference type="ARBA" id="ARBA00023022"/>
    </source>
</evidence>
<dbReference type="InterPro" id="IPR005521">
    <property type="entry name" value="Attacin_C"/>
</dbReference>
<evidence type="ECO:0000256" key="2">
    <source>
        <dbReference type="ARBA" id="ARBA00007550"/>
    </source>
</evidence>
<feature type="domain" description="Attacin C-terminal" evidence="9">
    <location>
        <begin position="46"/>
        <end position="146"/>
    </location>
</feature>
<dbReference type="AlphaFoldDB" id="A0A482VAQ4"/>
<dbReference type="Pfam" id="PF03769">
    <property type="entry name" value="Attacin_C"/>
    <property type="match status" value="1"/>
</dbReference>
<dbReference type="GO" id="GO:0045087">
    <property type="term" value="P:innate immune response"/>
    <property type="evidence" value="ECO:0007669"/>
    <property type="project" value="UniProtKB-KW"/>
</dbReference>
<keyword evidence="3" id="KW-0964">Secreted</keyword>
<keyword evidence="11" id="KW-1185">Reference proteome</keyword>
<comment type="subcellular location">
    <subcellularLocation>
        <location evidence="1">Secreted</location>
    </subcellularLocation>
</comment>
<feature type="chain" id="PRO_5019788397" description="Attacin C-terminal domain-containing protein" evidence="8">
    <location>
        <begin position="18"/>
        <end position="152"/>
    </location>
</feature>
<evidence type="ECO:0000313" key="11">
    <source>
        <dbReference type="Proteomes" id="UP000292052"/>
    </source>
</evidence>
<evidence type="ECO:0000256" key="8">
    <source>
        <dbReference type="SAM" id="SignalP"/>
    </source>
</evidence>
<evidence type="ECO:0000256" key="6">
    <source>
        <dbReference type="ARBA" id="ARBA00022859"/>
    </source>
</evidence>
<evidence type="ECO:0000256" key="4">
    <source>
        <dbReference type="ARBA" id="ARBA00022529"/>
    </source>
</evidence>